<name>A0ACC1JWQ0_9FUNG</name>
<protein>
    <submittedName>
        <fullName evidence="1">Uncharacterized protein</fullName>
    </submittedName>
</protein>
<organism evidence="1 2">
    <name type="scientific">Coemansia linderi</name>
    <dbReference type="NCBI Taxonomy" id="2663919"/>
    <lineage>
        <taxon>Eukaryota</taxon>
        <taxon>Fungi</taxon>
        <taxon>Fungi incertae sedis</taxon>
        <taxon>Zoopagomycota</taxon>
        <taxon>Kickxellomycotina</taxon>
        <taxon>Kickxellomycetes</taxon>
        <taxon>Kickxellales</taxon>
        <taxon>Kickxellaceae</taxon>
        <taxon>Coemansia</taxon>
    </lineage>
</organism>
<reference evidence="1" key="1">
    <citation type="submission" date="2022-07" db="EMBL/GenBank/DDBJ databases">
        <title>Phylogenomic reconstructions and comparative analyses of Kickxellomycotina fungi.</title>
        <authorList>
            <person name="Reynolds N.K."/>
            <person name="Stajich J.E."/>
            <person name="Barry K."/>
            <person name="Grigoriev I.V."/>
            <person name="Crous P."/>
            <person name="Smith M.E."/>
        </authorList>
    </citation>
    <scope>NUCLEOTIDE SEQUENCE</scope>
    <source>
        <strain evidence="1">BCRC 34191</strain>
    </source>
</reference>
<gene>
    <name evidence="1" type="ORF">GGI18_005489</name>
</gene>
<dbReference type="Proteomes" id="UP001140066">
    <property type="component" value="Unassembled WGS sequence"/>
</dbReference>
<feature type="non-terminal residue" evidence="1">
    <location>
        <position position="284"/>
    </location>
</feature>
<comment type="caution">
    <text evidence="1">The sequence shown here is derived from an EMBL/GenBank/DDBJ whole genome shotgun (WGS) entry which is preliminary data.</text>
</comment>
<keyword evidence="2" id="KW-1185">Reference proteome</keyword>
<dbReference type="EMBL" id="JANBUK010003100">
    <property type="protein sequence ID" value="KAJ2768973.1"/>
    <property type="molecule type" value="Genomic_DNA"/>
</dbReference>
<accession>A0ACC1JWQ0</accession>
<evidence type="ECO:0000313" key="1">
    <source>
        <dbReference type="EMBL" id="KAJ2768973.1"/>
    </source>
</evidence>
<sequence>MKLYLSSPAVLSIAAAIVDAANPTLYIFGDSLSDTGTLKTLTFGLVPSKSYWEGRFSSGPVWNEYLAKLLNFNLYNRAIGGSTSDNDHSTLIDILDINIPSTENQMDFFKLINPQYSKDETRSKDIAVLEVGANDFIANKAALKSGNMTVSFFVNRLSSTVVSQLETLRAIGFKNIVLTNLATIQHTPMTKAEGIDDLATKVVTEYNQKLATVANAWAAKASDLSSFMISDIGSFLTLTIKSPAIIAALGLTDVTTACISTGASDYSLKTLISLAMGENSSESA</sequence>
<proteinExistence type="predicted"/>
<evidence type="ECO:0000313" key="2">
    <source>
        <dbReference type="Proteomes" id="UP001140066"/>
    </source>
</evidence>